<name>A0A8H2RQD5_PSEFL</name>
<accession>A0A8H2RQD5</accession>
<dbReference type="EMBL" id="CABVIE010000001">
    <property type="protein sequence ID" value="VVO54577.1"/>
    <property type="molecule type" value="Genomic_DNA"/>
</dbReference>
<dbReference type="Pfam" id="PF13274">
    <property type="entry name" value="SocA_Panacea"/>
    <property type="match status" value="1"/>
</dbReference>
<proteinExistence type="predicted"/>
<dbReference type="AlphaFoldDB" id="A0A8H2RQD5"/>
<feature type="domain" description="Antitoxin SocA-like Panacea" evidence="1">
    <location>
        <begin position="29"/>
        <end position="124"/>
    </location>
</feature>
<dbReference type="RefSeq" id="WP_150756852.1">
    <property type="nucleotide sequence ID" value="NZ_CABVIE010000001.1"/>
</dbReference>
<evidence type="ECO:0000313" key="2">
    <source>
        <dbReference type="EMBL" id="VVO54577.1"/>
    </source>
</evidence>
<reference evidence="2 3" key="1">
    <citation type="submission" date="2019-09" db="EMBL/GenBank/DDBJ databases">
        <authorList>
            <person name="Chandra G."/>
            <person name="Truman W A."/>
        </authorList>
    </citation>
    <scope>NUCLEOTIDE SEQUENCE [LARGE SCALE GENOMIC DNA]</scope>
    <source>
        <strain evidence="2">PS900</strain>
    </source>
</reference>
<evidence type="ECO:0000313" key="3">
    <source>
        <dbReference type="Proteomes" id="UP000325723"/>
    </source>
</evidence>
<organism evidence="2 3">
    <name type="scientific">Pseudomonas fluorescens</name>
    <dbReference type="NCBI Taxonomy" id="294"/>
    <lineage>
        <taxon>Bacteria</taxon>
        <taxon>Pseudomonadati</taxon>
        <taxon>Pseudomonadota</taxon>
        <taxon>Gammaproteobacteria</taxon>
        <taxon>Pseudomonadales</taxon>
        <taxon>Pseudomonadaceae</taxon>
        <taxon>Pseudomonas</taxon>
    </lineage>
</organism>
<dbReference type="InterPro" id="IPR025272">
    <property type="entry name" value="SocA_Panacea"/>
</dbReference>
<evidence type="ECO:0000259" key="1">
    <source>
        <dbReference type="Pfam" id="PF13274"/>
    </source>
</evidence>
<dbReference type="Proteomes" id="UP000325723">
    <property type="component" value="Unassembled WGS sequence"/>
</dbReference>
<sequence>MSSKSLAVAQYILDRCHEWHDGAVTPMQLIKLVYIAHGYMLGKNGEPLLDEPVEAWKYGPVVRSVYDVVRKYQSSPVEAVGGSQRWKSGFSEDEKDVMDDVADIYGDVDGIRLSAATHKPDTPWSRTWERNGQNSFISNDLIENFYSRILNQPTHSSL</sequence>
<gene>
    <name evidence="2" type="ORF">PS900_00476</name>
</gene>
<comment type="caution">
    <text evidence="2">The sequence shown here is derived from an EMBL/GenBank/DDBJ whole genome shotgun (WGS) entry which is preliminary data.</text>
</comment>
<protein>
    <recommendedName>
        <fullName evidence="1">Antitoxin SocA-like Panacea domain-containing protein</fullName>
    </recommendedName>
</protein>